<dbReference type="RefSeq" id="WP_220306836.1">
    <property type="nucleotide sequence ID" value="NZ_CP080590.1"/>
</dbReference>
<sequence>MTFKLPNLGAIAFGTLLTTAVALGHNGATGIVADRMMGMMMLGQQMQILAPLAESPMQTDRAAVEQAAAMILRHAGASMTDLFPEGSLDTPSVARPEIWERWQDFSRLAGELESLGAELRDVARDPVTTGSVSPSAENPAPRPTTEWEGMDFAWLMGLSSRPAATANHEDAQVQAEAEEVIGRSVGDIYADIAQTCASCHASFRR</sequence>
<dbReference type="InterPro" id="IPR010980">
    <property type="entry name" value="Cyt_c/b562"/>
</dbReference>
<evidence type="ECO:0000313" key="2">
    <source>
        <dbReference type="EMBL" id="QYO78366.1"/>
    </source>
</evidence>
<gene>
    <name evidence="2" type="ORF">K1X15_07415</name>
</gene>
<feature type="region of interest" description="Disordered" evidence="1">
    <location>
        <begin position="125"/>
        <end position="146"/>
    </location>
</feature>
<name>A0ABX8WMY1_9HYPH</name>
<dbReference type="EMBL" id="CP080590">
    <property type="protein sequence ID" value="QYO78366.1"/>
    <property type="molecule type" value="Genomic_DNA"/>
</dbReference>
<protein>
    <submittedName>
        <fullName evidence="2">Cytochrome c</fullName>
    </submittedName>
</protein>
<evidence type="ECO:0000256" key="1">
    <source>
        <dbReference type="SAM" id="MobiDB-lite"/>
    </source>
</evidence>
<keyword evidence="3" id="KW-1185">Reference proteome</keyword>
<evidence type="ECO:0000313" key="3">
    <source>
        <dbReference type="Proteomes" id="UP000825799"/>
    </source>
</evidence>
<dbReference type="SUPFAM" id="SSF47175">
    <property type="entry name" value="Cytochromes"/>
    <property type="match status" value="1"/>
</dbReference>
<dbReference type="Pfam" id="PF01322">
    <property type="entry name" value="Cytochrom_C_2"/>
    <property type="match status" value="1"/>
</dbReference>
<dbReference type="Proteomes" id="UP000825799">
    <property type="component" value="Chromosome"/>
</dbReference>
<dbReference type="Gene3D" id="1.20.120.10">
    <property type="entry name" value="Cytochrome c/b562"/>
    <property type="match status" value="1"/>
</dbReference>
<dbReference type="InterPro" id="IPR002321">
    <property type="entry name" value="Cyt_c_II"/>
</dbReference>
<accession>A0ABX8WMY1</accession>
<proteinExistence type="predicted"/>
<reference evidence="2 3" key="1">
    <citation type="submission" date="2021-08" db="EMBL/GenBank/DDBJ databases">
        <title>Devosia salina sp. nov., isolated from the South China Sea sediment.</title>
        <authorList>
            <person name="Zhou Z."/>
        </authorList>
    </citation>
    <scope>NUCLEOTIDE SEQUENCE [LARGE SCALE GENOMIC DNA]</scope>
    <source>
        <strain evidence="2 3">SCS-3</strain>
    </source>
</reference>
<dbReference type="PROSITE" id="PS51009">
    <property type="entry name" value="CYTCII"/>
    <property type="match status" value="1"/>
</dbReference>
<organism evidence="2 3">
    <name type="scientific">Devosia salina</name>
    <dbReference type="NCBI Taxonomy" id="2860336"/>
    <lineage>
        <taxon>Bacteria</taxon>
        <taxon>Pseudomonadati</taxon>
        <taxon>Pseudomonadota</taxon>
        <taxon>Alphaproteobacteria</taxon>
        <taxon>Hyphomicrobiales</taxon>
        <taxon>Devosiaceae</taxon>
        <taxon>Devosia</taxon>
    </lineage>
</organism>